<dbReference type="EMBL" id="QKXC01000035">
    <property type="protein sequence ID" value="RBR25757.1"/>
    <property type="molecule type" value="Genomic_DNA"/>
</dbReference>
<reference evidence="1 2" key="1">
    <citation type="submission" date="2018-06" db="EMBL/GenBank/DDBJ databases">
        <title>Fusarium incarnatum-equiseti species complex species 28.</title>
        <authorList>
            <person name="Gardiner D.M."/>
        </authorList>
    </citation>
    <scope>NUCLEOTIDE SEQUENCE [LARGE SCALE GENOMIC DNA]</scope>
    <source>
        <strain evidence="1 2">FIESC_28</strain>
    </source>
</reference>
<evidence type="ECO:0000313" key="2">
    <source>
        <dbReference type="Proteomes" id="UP000253153"/>
    </source>
</evidence>
<gene>
    <name evidence="1" type="ORF">FIESC28_01439</name>
</gene>
<evidence type="ECO:0000313" key="1">
    <source>
        <dbReference type="EMBL" id="RBR25757.1"/>
    </source>
</evidence>
<proteinExistence type="predicted"/>
<dbReference type="OrthoDB" id="4763081at2759"/>
<dbReference type="Proteomes" id="UP000253153">
    <property type="component" value="Unassembled WGS sequence"/>
</dbReference>
<accession>A0A366S8U1</accession>
<name>A0A366S8U1_9HYPO</name>
<dbReference type="AlphaFoldDB" id="A0A366S8U1"/>
<sequence>MQSAELPLLSLNTLCRQIATGLVMMGALKHHRLPTQCGICAQTIEDGDDIVPLLGSDLDPEIARCLDRTTIVNLHASGDKFSEGNVTEITIGEKVLCWSANCFRCKAGSEVVGLHTLCLAIFQKNCNIYRALDRLWTTVGQSNTWKGAPILRLDRQPTLAVDLVREKAEVCGIPLLGELPAELIHSIHSYSKHAKFWHCIAALNLAGEISQLQADINPPITDVPLREVLAWTRGGSSVELSNECPPYALLTLDTRGICKIDKLQERPPYQPRRSDKQAFVVLHEDEFQNVTVTSKFNVLRLQCPKNTRGFQIWDTPSPPPLENCEIHGRVSSSLQLKTVHLRGVSGLTFFFAFSKLYAVHAHTPASPYATSTFERFPRRRRQIGLSWAYLPMPPGEEIYSIVIRLKITPNGQASTLQKPWFLIRTKLAGDISIGMFHLGEYKDIILSQSSPEVFIYSAADVGPATIFGTYPREEQKREVSPPFPDPWSNPPATIPHVHCYSAPLRNVNCMHVLEDDGGKCNGLLLDYNDGAQRALGNCRLGVDRMVKYLKPSRFCQMGGPLGSPRLPISYVEAGNDDEHEHELQGWTCSPFKGVVEFWFSKDLSIIRIVE</sequence>
<protein>
    <submittedName>
        <fullName evidence="1">Uncharacterized protein</fullName>
    </submittedName>
</protein>
<dbReference type="GeneID" id="41990886"/>
<comment type="caution">
    <text evidence="1">The sequence shown here is derived from an EMBL/GenBank/DDBJ whole genome shotgun (WGS) entry which is preliminary data.</text>
</comment>
<dbReference type="RefSeq" id="XP_031020348.1">
    <property type="nucleotide sequence ID" value="XM_031155590.1"/>
</dbReference>
<organism evidence="1 2">
    <name type="scientific">Fusarium coffeatum</name>
    <dbReference type="NCBI Taxonomy" id="231269"/>
    <lineage>
        <taxon>Eukaryota</taxon>
        <taxon>Fungi</taxon>
        <taxon>Dikarya</taxon>
        <taxon>Ascomycota</taxon>
        <taxon>Pezizomycotina</taxon>
        <taxon>Sordariomycetes</taxon>
        <taxon>Hypocreomycetidae</taxon>
        <taxon>Hypocreales</taxon>
        <taxon>Nectriaceae</taxon>
        <taxon>Fusarium</taxon>
        <taxon>Fusarium incarnatum-equiseti species complex</taxon>
    </lineage>
</organism>
<keyword evidence="2" id="KW-1185">Reference proteome</keyword>